<dbReference type="Proteomes" id="UP001156873">
    <property type="component" value="Unassembled WGS sequence"/>
</dbReference>
<dbReference type="RefSeq" id="WP_280577781.1">
    <property type="nucleotide sequence ID" value="NZ_JARXRO010000014.1"/>
</dbReference>
<proteinExistence type="predicted"/>
<keyword evidence="2" id="KW-1185">Reference proteome</keyword>
<protein>
    <submittedName>
        <fullName evidence="1">Uncharacterized protein</fullName>
    </submittedName>
</protein>
<reference evidence="1 2" key="1">
    <citation type="submission" date="2023-04" db="EMBL/GenBank/DDBJ databases">
        <title>Luteimonas sp. M1R5S59.</title>
        <authorList>
            <person name="Sun J.-Q."/>
        </authorList>
    </citation>
    <scope>NUCLEOTIDE SEQUENCE [LARGE SCALE GENOMIC DNA]</scope>
    <source>
        <strain evidence="1 2">M1R5S59</strain>
    </source>
</reference>
<comment type="caution">
    <text evidence="1">The sequence shown here is derived from an EMBL/GenBank/DDBJ whole genome shotgun (WGS) entry which is preliminary data.</text>
</comment>
<evidence type="ECO:0000313" key="2">
    <source>
        <dbReference type="Proteomes" id="UP001156873"/>
    </source>
</evidence>
<dbReference type="EMBL" id="JARXRO010000014">
    <property type="protein sequence ID" value="MDH5833507.1"/>
    <property type="molecule type" value="Genomic_DNA"/>
</dbReference>
<organism evidence="1 2">
    <name type="scientific">Luteimonas kalidii</name>
    <dbReference type="NCBI Taxonomy" id="3042025"/>
    <lineage>
        <taxon>Bacteria</taxon>
        <taxon>Pseudomonadati</taxon>
        <taxon>Pseudomonadota</taxon>
        <taxon>Gammaproteobacteria</taxon>
        <taxon>Lysobacterales</taxon>
        <taxon>Lysobacteraceae</taxon>
        <taxon>Luteimonas</taxon>
    </lineage>
</organism>
<sequence>METTRVVALMGIEGSSVDFKDDGDPETLEIVFLDRRSDGPSRVSPDGEVIFLYKPSDKVQSALIGEAFDLRVARRLDER</sequence>
<accession>A0ABT6JSC9</accession>
<gene>
    <name evidence="1" type="ORF">QFW81_06145</name>
</gene>
<evidence type="ECO:0000313" key="1">
    <source>
        <dbReference type="EMBL" id="MDH5833507.1"/>
    </source>
</evidence>
<name>A0ABT6JSC9_9GAMM</name>